<accession>A0A7S2ZYS0</accession>
<gene>
    <name evidence="2" type="ORF">RMAR00112_LOCUS23996</name>
</gene>
<name>A0A7S2ZYS0_9RHOD</name>
<evidence type="ECO:0000256" key="1">
    <source>
        <dbReference type="SAM" id="Phobius"/>
    </source>
</evidence>
<evidence type="ECO:0000313" key="2">
    <source>
        <dbReference type="EMBL" id="CAE0055959.1"/>
    </source>
</evidence>
<keyword evidence="1" id="KW-1133">Transmembrane helix</keyword>
<protein>
    <submittedName>
        <fullName evidence="2">Uncharacterized protein</fullName>
    </submittedName>
</protein>
<keyword evidence="1" id="KW-0472">Membrane</keyword>
<dbReference type="EMBL" id="HBHW01031033">
    <property type="protein sequence ID" value="CAE0055959.1"/>
    <property type="molecule type" value="Transcribed_RNA"/>
</dbReference>
<sequence length="116" mass="13430">MAFVNYGVFRAVRRAKQCRTCSQRITRKNKEVDEKPMFERLPDEPMFERLPGEKPQFAEEQKPLPLVEFWNKNTGFIEDLAPVLSSFPLLILLLLLTIGAFTKLLLDNNLSLIGNY</sequence>
<reference evidence="2" key="1">
    <citation type="submission" date="2021-01" db="EMBL/GenBank/DDBJ databases">
        <authorList>
            <person name="Corre E."/>
            <person name="Pelletier E."/>
            <person name="Niang G."/>
            <person name="Scheremetjew M."/>
            <person name="Finn R."/>
            <person name="Kale V."/>
            <person name="Holt S."/>
            <person name="Cochrane G."/>
            <person name="Meng A."/>
            <person name="Brown T."/>
            <person name="Cohen L."/>
        </authorList>
    </citation>
    <scope>NUCLEOTIDE SEQUENCE</scope>
    <source>
        <strain evidence="2">CCMP 769</strain>
    </source>
</reference>
<organism evidence="2">
    <name type="scientific">Rhodosorus marinus</name>
    <dbReference type="NCBI Taxonomy" id="101924"/>
    <lineage>
        <taxon>Eukaryota</taxon>
        <taxon>Rhodophyta</taxon>
        <taxon>Stylonematophyceae</taxon>
        <taxon>Stylonematales</taxon>
        <taxon>Stylonemataceae</taxon>
        <taxon>Rhodosorus</taxon>
    </lineage>
</organism>
<dbReference type="AlphaFoldDB" id="A0A7S2ZYS0"/>
<keyword evidence="1" id="KW-0812">Transmembrane</keyword>
<feature type="transmembrane region" description="Helical" evidence="1">
    <location>
        <begin position="87"/>
        <end position="106"/>
    </location>
</feature>
<proteinExistence type="predicted"/>